<dbReference type="EMBL" id="JAERTY010000008">
    <property type="protein sequence ID" value="MBL1409828.1"/>
    <property type="molecule type" value="Genomic_DNA"/>
</dbReference>
<protein>
    <submittedName>
        <fullName evidence="2">DUF3575 domain-containing protein</fullName>
    </submittedName>
</protein>
<evidence type="ECO:0000313" key="2">
    <source>
        <dbReference type="EMBL" id="MBL1409828.1"/>
    </source>
</evidence>
<sequence length="193" mass="20329">MKKKLLTAALMLGVFGYTNAQEIKTVPQHSANVGLTPIKEGNWMVGGSVGNLGYSFESEAFNIQLNPRAGYFIADGLALGAQATLGVGTAKDEKTDWNYGIAPFVRYYFPRGASATGRFFGQGDVGLAGSSRGKGTSFAFGINAGYAHFITQTVALEAMAGYNYSKANVNVGDKATGLGVSLGFQIYLPGKSR</sequence>
<feature type="chain" id="PRO_5045485688" evidence="1">
    <location>
        <begin position="21"/>
        <end position="193"/>
    </location>
</feature>
<gene>
    <name evidence="2" type="ORF">JKG61_13790</name>
</gene>
<evidence type="ECO:0000313" key="3">
    <source>
        <dbReference type="Proteomes" id="UP000625283"/>
    </source>
</evidence>
<dbReference type="Proteomes" id="UP000625283">
    <property type="component" value="Unassembled WGS sequence"/>
</dbReference>
<accession>A0ABS1R545</accession>
<reference evidence="2 3" key="1">
    <citation type="submission" date="2021-01" db="EMBL/GenBank/DDBJ databases">
        <title>C459-1 draft genome sequence.</title>
        <authorList>
            <person name="Zhang X.-F."/>
        </authorList>
    </citation>
    <scope>NUCLEOTIDE SEQUENCE [LARGE SCALE GENOMIC DNA]</scope>
    <source>
        <strain evidence="3">C459-1</strain>
    </source>
</reference>
<name>A0ABS1R545_9SPHI</name>
<organism evidence="2 3">
    <name type="scientific">Sphingobacterium faecale</name>
    <dbReference type="NCBI Taxonomy" id="2803775"/>
    <lineage>
        <taxon>Bacteria</taxon>
        <taxon>Pseudomonadati</taxon>
        <taxon>Bacteroidota</taxon>
        <taxon>Sphingobacteriia</taxon>
        <taxon>Sphingobacteriales</taxon>
        <taxon>Sphingobacteriaceae</taxon>
        <taxon>Sphingobacterium</taxon>
    </lineage>
</organism>
<keyword evidence="3" id="KW-1185">Reference proteome</keyword>
<comment type="caution">
    <text evidence="2">The sequence shown here is derived from an EMBL/GenBank/DDBJ whole genome shotgun (WGS) entry which is preliminary data.</text>
</comment>
<feature type="signal peptide" evidence="1">
    <location>
        <begin position="1"/>
        <end position="20"/>
    </location>
</feature>
<keyword evidence="1" id="KW-0732">Signal</keyword>
<dbReference type="RefSeq" id="WP_202103547.1">
    <property type="nucleotide sequence ID" value="NZ_JAERTY010000008.1"/>
</dbReference>
<proteinExistence type="predicted"/>
<evidence type="ECO:0000256" key="1">
    <source>
        <dbReference type="SAM" id="SignalP"/>
    </source>
</evidence>
<dbReference type="InterPro" id="IPR011250">
    <property type="entry name" value="OMP/PagP_B-barrel"/>
</dbReference>
<dbReference type="SUPFAM" id="SSF56925">
    <property type="entry name" value="OMPA-like"/>
    <property type="match status" value="1"/>
</dbReference>